<evidence type="ECO:0000259" key="2">
    <source>
        <dbReference type="PROSITE" id="PS50076"/>
    </source>
</evidence>
<dbReference type="RefSeq" id="XP_038741524.1">
    <property type="nucleotide sequence ID" value="XM_038893114.1"/>
</dbReference>
<sequence length="595" mass="68320">MSSSLPPDPYKILGVSKDAQLPEIRSAHRKLVLKCHPDKVQDPTLKAQKQDEFQNVQQAYELLSDENERAKYDDNVKLAELRKEMASKGISVSANTSATRSAARSYDIRTAEPRPDTFKTSSSHRPPAGAKMYSQSNSRSYDEDLYRSAPIFEEPRARRATSYEKTTYQKSSRSDEERERERDRERDRDRRRRKEEEEAAIRRERERAIAEKEREKKAIEKAAKRAAEDKEYRRRQRKLEKEAQEKAEKERDRERKQASVEKARSRKAAYVEPYGADETYVAKDKKASKKTKEEEKRSRSIPREPTREEMPPPPPIPTIPVDRIKMKTDETMMSAAEYMDKARRGVPPALNRAQTFSGFEPPIAAPTPPAASSPFSVPPPPIPTSDEDVRRSKSRRSSDTKREKSSHKKSPAKDSPYVVDASPTARPMPQFASTHSSPMGGSPPKNLGRASTFDQYSRPPPGIARAQTYHYGIETDSRGRNRSRLQSQQQTYSEESESEEDPRPRRSRHHDGAPLDYGRSKKYTVSNSRTVPVVDSYYRDESPTRKYYESRPTVTRESSAYSGAYPKVKTTTRYAPEDIQYSTIPHRYRDGEYAY</sequence>
<feature type="domain" description="J" evidence="2">
    <location>
        <begin position="8"/>
        <end position="76"/>
    </location>
</feature>
<dbReference type="SUPFAM" id="SSF46565">
    <property type="entry name" value="Chaperone J-domain"/>
    <property type="match status" value="1"/>
</dbReference>
<feature type="compositionally biased region" description="Basic and acidic residues" evidence="1">
    <location>
        <begin position="239"/>
        <end position="263"/>
    </location>
</feature>
<gene>
    <name evidence="3" type="ORF">CkaCkLH20_10400</name>
</gene>
<keyword evidence="4" id="KW-1185">Reference proteome</keyword>
<accession>A0A9P6HVD7</accession>
<feature type="region of interest" description="Disordered" evidence="1">
    <location>
        <begin position="348"/>
        <end position="559"/>
    </location>
</feature>
<name>A0A9P6HVD7_9PEZI</name>
<dbReference type="EMBL" id="JAATWM020000040">
    <property type="protein sequence ID" value="KAF9872063.1"/>
    <property type="molecule type" value="Genomic_DNA"/>
</dbReference>
<feature type="compositionally biased region" description="Basic and acidic residues" evidence="1">
    <location>
        <begin position="280"/>
        <end position="310"/>
    </location>
</feature>
<dbReference type="PANTHER" id="PTHR24074">
    <property type="entry name" value="CO-CHAPERONE PROTEIN DJLA"/>
    <property type="match status" value="1"/>
</dbReference>
<dbReference type="PRINTS" id="PR00625">
    <property type="entry name" value="JDOMAIN"/>
</dbReference>
<evidence type="ECO:0000256" key="1">
    <source>
        <dbReference type="SAM" id="MobiDB-lite"/>
    </source>
</evidence>
<dbReference type="PROSITE" id="PS50076">
    <property type="entry name" value="DNAJ_2"/>
    <property type="match status" value="1"/>
</dbReference>
<organism evidence="3 4">
    <name type="scientific">Colletotrichum karsti</name>
    <dbReference type="NCBI Taxonomy" id="1095194"/>
    <lineage>
        <taxon>Eukaryota</taxon>
        <taxon>Fungi</taxon>
        <taxon>Dikarya</taxon>
        <taxon>Ascomycota</taxon>
        <taxon>Pezizomycotina</taxon>
        <taxon>Sordariomycetes</taxon>
        <taxon>Hypocreomycetidae</taxon>
        <taxon>Glomerellales</taxon>
        <taxon>Glomerellaceae</taxon>
        <taxon>Colletotrichum</taxon>
        <taxon>Colletotrichum boninense species complex</taxon>
    </lineage>
</organism>
<dbReference type="InterPro" id="IPR018253">
    <property type="entry name" value="DnaJ_domain_CS"/>
</dbReference>
<reference evidence="3" key="2">
    <citation type="submission" date="2020-11" db="EMBL/GenBank/DDBJ databases">
        <title>Whole genome sequencing of Colletotrichum sp.</title>
        <authorList>
            <person name="Li H."/>
        </authorList>
    </citation>
    <scope>NUCLEOTIDE SEQUENCE</scope>
    <source>
        <strain evidence="3">CkLH20</strain>
    </source>
</reference>
<feature type="region of interest" description="Disordered" evidence="1">
    <location>
        <begin position="85"/>
        <end position="324"/>
    </location>
</feature>
<feature type="compositionally biased region" description="Basic and acidic residues" evidence="1">
    <location>
        <begin position="387"/>
        <end position="403"/>
    </location>
</feature>
<dbReference type="OrthoDB" id="10250354at2759"/>
<dbReference type="CDD" id="cd06257">
    <property type="entry name" value="DnaJ"/>
    <property type="match status" value="1"/>
</dbReference>
<evidence type="ECO:0000313" key="3">
    <source>
        <dbReference type="EMBL" id="KAF9872063.1"/>
    </source>
</evidence>
<proteinExistence type="predicted"/>
<dbReference type="GeneID" id="62166188"/>
<dbReference type="InterPro" id="IPR001623">
    <property type="entry name" value="DnaJ_domain"/>
</dbReference>
<dbReference type="InterPro" id="IPR036869">
    <property type="entry name" value="J_dom_sf"/>
</dbReference>
<dbReference type="Pfam" id="PF00226">
    <property type="entry name" value="DnaJ"/>
    <property type="match status" value="1"/>
</dbReference>
<dbReference type="Gene3D" id="1.10.287.110">
    <property type="entry name" value="DnaJ domain"/>
    <property type="match status" value="1"/>
</dbReference>
<comment type="caution">
    <text evidence="3">The sequence shown here is derived from an EMBL/GenBank/DDBJ whole genome shotgun (WGS) entry which is preliminary data.</text>
</comment>
<dbReference type="Proteomes" id="UP000781932">
    <property type="component" value="Unassembled WGS sequence"/>
</dbReference>
<dbReference type="SMART" id="SM00271">
    <property type="entry name" value="DnaJ"/>
    <property type="match status" value="1"/>
</dbReference>
<dbReference type="FunFam" id="1.10.287.110:FF:000073">
    <property type="entry name" value="DnaJ domain protein"/>
    <property type="match status" value="1"/>
</dbReference>
<reference evidence="3" key="1">
    <citation type="submission" date="2020-03" db="EMBL/GenBank/DDBJ databases">
        <authorList>
            <person name="He L."/>
        </authorList>
    </citation>
    <scope>NUCLEOTIDE SEQUENCE</scope>
    <source>
        <strain evidence="3">CkLH20</strain>
    </source>
</reference>
<dbReference type="InterPro" id="IPR050817">
    <property type="entry name" value="DjlA_DnaK_co-chaperone"/>
</dbReference>
<protein>
    <recommendedName>
        <fullName evidence="2">J domain-containing protein</fullName>
    </recommendedName>
</protein>
<feature type="compositionally biased region" description="Basic and acidic residues" evidence="1">
    <location>
        <begin position="106"/>
        <end position="117"/>
    </location>
</feature>
<feature type="compositionally biased region" description="Basic and acidic residues" evidence="1">
    <location>
        <begin position="537"/>
        <end position="549"/>
    </location>
</feature>
<feature type="compositionally biased region" description="Low complexity" evidence="1">
    <location>
        <begin position="93"/>
        <end position="105"/>
    </location>
</feature>
<feature type="compositionally biased region" description="Pro residues" evidence="1">
    <location>
        <begin position="363"/>
        <end position="383"/>
    </location>
</feature>
<feature type="compositionally biased region" description="Basic and acidic residues" evidence="1">
    <location>
        <begin position="172"/>
        <end position="232"/>
    </location>
</feature>
<dbReference type="PROSITE" id="PS00636">
    <property type="entry name" value="DNAJ_1"/>
    <property type="match status" value="1"/>
</dbReference>
<evidence type="ECO:0000313" key="4">
    <source>
        <dbReference type="Proteomes" id="UP000781932"/>
    </source>
</evidence>
<dbReference type="AlphaFoldDB" id="A0A9P6HVD7"/>